<dbReference type="PANTHER" id="PTHR36838:SF1">
    <property type="entry name" value="SLR1864 PROTEIN"/>
    <property type="match status" value="1"/>
</dbReference>
<protein>
    <submittedName>
        <fullName evidence="10">Putative permease</fullName>
    </submittedName>
    <submittedName>
        <fullName evidence="9">Transporter</fullName>
    </submittedName>
</protein>
<dbReference type="PANTHER" id="PTHR36838">
    <property type="entry name" value="AUXIN EFFLUX CARRIER FAMILY PROTEIN"/>
    <property type="match status" value="1"/>
</dbReference>
<evidence type="ECO:0000256" key="4">
    <source>
        <dbReference type="ARBA" id="ARBA00022475"/>
    </source>
</evidence>
<evidence type="ECO:0000256" key="7">
    <source>
        <dbReference type="ARBA" id="ARBA00023136"/>
    </source>
</evidence>
<feature type="transmembrane region" description="Helical" evidence="8">
    <location>
        <begin position="288"/>
        <end position="311"/>
    </location>
</feature>
<comment type="subcellular location">
    <subcellularLocation>
        <location evidence="1">Cell membrane</location>
        <topology evidence="1">Multi-pass membrane protein</topology>
    </subcellularLocation>
</comment>
<reference evidence="9" key="2">
    <citation type="submission" date="2020-09" db="EMBL/GenBank/DDBJ databases">
        <authorList>
            <person name="Sun Q."/>
            <person name="Ohkuma M."/>
        </authorList>
    </citation>
    <scope>NUCLEOTIDE SEQUENCE</scope>
    <source>
        <strain evidence="9">JCM 16108</strain>
    </source>
</reference>
<keyword evidence="11" id="KW-1185">Reference proteome</keyword>
<keyword evidence="7 8" id="KW-0472">Membrane</keyword>
<keyword evidence="3" id="KW-0813">Transport</keyword>
<sequence>MSFVSALTSAILPVLLVAGVGFVLGRVRDVRVDALGTVSVYVLTPCLVFYSLATTSLGSGAVAKIGAGVLGYVAVMTVVASVAARALGLEEPHRGAFVLSSTFPNAGNYGIPLARFAFGPIGQSVAVLYIVAQDVLQYTLGVFLAARGGETDLRDAATEVFRLPLLYGLLAAGLARYFDAVPPTDTALMETIQLVGDAAIPVMLLMLGIQLANTRSGPSLTRAGVPTALKLGVAPLVALALALGLGFADSDVARVFVLECAMPAAVTPLVLTIEFSGDAETSFSAPEYVSTVIFTTTVCSVATLAALIWALRGGLLWI</sequence>
<organism evidence="9 11">
    <name type="scientific">Halarchaeum rubridurum</name>
    <dbReference type="NCBI Taxonomy" id="489911"/>
    <lineage>
        <taxon>Archaea</taxon>
        <taxon>Methanobacteriati</taxon>
        <taxon>Methanobacteriota</taxon>
        <taxon>Stenosarchaea group</taxon>
        <taxon>Halobacteria</taxon>
        <taxon>Halobacteriales</taxon>
        <taxon>Halobacteriaceae</taxon>
    </lineage>
</organism>
<dbReference type="InterPro" id="IPR004776">
    <property type="entry name" value="Mem_transp_PIN-like"/>
</dbReference>
<dbReference type="GO" id="GO:0005886">
    <property type="term" value="C:plasma membrane"/>
    <property type="evidence" value="ECO:0007669"/>
    <property type="project" value="UniProtKB-SubCell"/>
</dbReference>
<evidence type="ECO:0000256" key="2">
    <source>
        <dbReference type="ARBA" id="ARBA00010145"/>
    </source>
</evidence>
<dbReference type="Proteomes" id="UP000614609">
    <property type="component" value="Unassembled WGS sequence"/>
</dbReference>
<evidence type="ECO:0000313" key="11">
    <source>
        <dbReference type="Proteomes" id="UP000614609"/>
    </source>
</evidence>
<dbReference type="GO" id="GO:0055085">
    <property type="term" value="P:transmembrane transport"/>
    <property type="evidence" value="ECO:0007669"/>
    <property type="project" value="InterPro"/>
</dbReference>
<evidence type="ECO:0000256" key="6">
    <source>
        <dbReference type="ARBA" id="ARBA00022989"/>
    </source>
</evidence>
<dbReference type="Pfam" id="PF03547">
    <property type="entry name" value="Mem_trans"/>
    <property type="match status" value="2"/>
</dbReference>
<feature type="transmembrane region" description="Helical" evidence="8">
    <location>
        <begin position="65"/>
        <end position="84"/>
    </location>
</feature>
<feature type="transmembrane region" description="Helical" evidence="8">
    <location>
        <begin position="6"/>
        <end position="25"/>
    </location>
</feature>
<evidence type="ECO:0000256" key="3">
    <source>
        <dbReference type="ARBA" id="ARBA00022448"/>
    </source>
</evidence>
<dbReference type="RefSeq" id="WP_188869352.1">
    <property type="nucleotide sequence ID" value="NZ_BMOO01000001.1"/>
</dbReference>
<name>A0A830FX55_9EURY</name>
<evidence type="ECO:0000313" key="9">
    <source>
        <dbReference type="EMBL" id="GGM57219.1"/>
    </source>
</evidence>
<evidence type="ECO:0000256" key="8">
    <source>
        <dbReference type="SAM" id="Phobius"/>
    </source>
</evidence>
<dbReference type="Proteomes" id="UP000765891">
    <property type="component" value="Unassembled WGS sequence"/>
</dbReference>
<dbReference type="EMBL" id="JAGGKO010000001">
    <property type="protein sequence ID" value="MBP1954092.1"/>
    <property type="molecule type" value="Genomic_DNA"/>
</dbReference>
<dbReference type="Gene3D" id="1.20.1530.20">
    <property type="match status" value="1"/>
</dbReference>
<accession>A0A830FX55</accession>
<gene>
    <name evidence="9" type="ORF">GCM10009017_04310</name>
    <name evidence="10" type="ORF">J2752_000973</name>
</gene>
<reference evidence="9" key="1">
    <citation type="journal article" date="2014" name="Int. J. Syst. Evol. Microbiol.">
        <title>Complete genome sequence of Corynebacterium casei LMG S-19264T (=DSM 44701T), isolated from a smear-ripened cheese.</title>
        <authorList>
            <consortium name="US DOE Joint Genome Institute (JGI-PGF)"/>
            <person name="Walter F."/>
            <person name="Albersmeier A."/>
            <person name="Kalinowski J."/>
            <person name="Ruckert C."/>
        </authorList>
    </citation>
    <scope>NUCLEOTIDE SEQUENCE</scope>
    <source>
        <strain evidence="9">JCM 16108</strain>
    </source>
</reference>
<dbReference type="OrthoDB" id="147743at2157"/>
<feature type="transmembrane region" description="Helical" evidence="8">
    <location>
        <begin position="32"/>
        <end position="53"/>
    </location>
</feature>
<dbReference type="AlphaFoldDB" id="A0A830FX55"/>
<keyword evidence="6 8" id="KW-1133">Transmembrane helix</keyword>
<comment type="similarity">
    <text evidence="2">Belongs to the auxin efflux carrier (TC 2.A.69) family.</text>
</comment>
<keyword evidence="5 8" id="KW-0812">Transmembrane</keyword>
<evidence type="ECO:0000256" key="1">
    <source>
        <dbReference type="ARBA" id="ARBA00004651"/>
    </source>
</evidence>
<reference evidence="10" key="3">
    <citation type="submission" date="2021-03" db="EMBL/GenBank/DDBJ databases">
        <title>Genomic Encyclopedia of Type Strains, Phase IV (KMG-IV): sequencing the most valuable type-strain genomes for metagenomic binning, comparative biology and taxonomic classification.</title>
        <authorList>
            <person name="Goeker M."/>
        </authorList>
    </citation>
    <scope>NUCLEOTIDE SEQUENCE</scope>
    <source>
        <strain evidence="10">DSM 22443</strain>
    </source>
</reference>
<evidence type="ECO:0000256" key="5">
    <source>
        <dbReference type="ARBA" id="ARBA00022692"/>
    </source>
</evidence>
<feature type="transmembrane region" description="Helical" evidence="8">
    <location>
        <begin position="198"/>
        <end position="216"/>
    </location>
</feature>
<dbReference type="InterPro" id="IPR038770">
    <property type="entry name" value="Na+/solute_symporter_sf"/>
</dbReference>
<keyword evidence="4" id="KW-1003">Cell membrane</keyword>
<dbReference type="EMBL" id="BMOO01000001">
    <property type="protein sequence ID" value="GGM57219.1"/>
    <property type="molecule type" value="Genomic_DNA"/>
</dbReference>
<comment type="caution">
    <text evidence="9">The sequence shown here is derived from an EMBL/GenBank/DDBJ whole genome shotgun (WGS) entry which is preliminary data.</text>
</comment>
<proteinExistence type="inferred from homology"/>
<evidence type="ECO:0000313" key="10">
    <source>
        <dbReference type="EMBL" id="MBP1954092.1"/>
    </source>
</evidence>
<feature type="transmembrane region" description="Helical" evidence="8">
    <location>
        <begin position="228"/>
        <end position="248"/>
    </location>
</feature>